<accession>A0A1G6M912</accession>
<sequence length="189" mass="19096">MSHPPSVDPSWEPPAWTPPPAPTPAGAWTPWGTWDPAAGRPVPPPPLPAPPASPGRPGRTVLAATALGAAGLVTATVLGALVLSSAADELGRGIGAGVAEAVGAGGVYADPSWTGGALGPVEQSDPVEPDELGPDPVLDAYAQSCFDGDLQACDDLFYESPPLSGYEEYGSTCGGRVRQYEVPACTDLD</sequence>
<evidence type="ECO:0000313" key="4">
    <source>
        <dbReference type="Proteomes" id="UP000199416"/>
    </source>
</evidence>
<keyword evidence="2" id="KW-0472">Membrane</keyword>
<dbReference type="EMBL" id="FMZF01000002">
    <property type="protein sequence ID" value="SDC52082.1"/>
    <property type="molecule type" value="Genomic_DNA"/>
</dbReference>
<feature type="region of interest" description="Disordered" evidence="1">
    <location>
        <begin position="1"/>
        <end position="57"/>
    </location>
</feature>
<reference evidence="4" key="1">
    <citation type="submission" date="2016-10" db="EMBL/GenBank/DDBJ databases">
        <authorList>
            <person name="Varghese N."/>
            <person name="Submissions S."/>
        </authorList>
    </citation>
    <scope>NUCLEOTIDE SEQUENCE [LARGE SCALE GENOMIC DNA]</scope>
    <source>
        <strain evidence="4">DSM 45421</strain>
    </source>
</reference>
<keyword evidence="4" id="KW-1185">Reference proteome</keyword>
<keyword evidence="2" id="KW-1133">Transmembrane helix</keyword>
<feature type="compositionally biased region" description="Pro residues" evidence="1">
    <location>
        <begin position="41"/>
        <end position="54"/>
    </location>
</feature>
<evidence type="ECO:0000256" key="2">
    <source>
        <dbReference type="SAM" id="Phobius"/>
    </source>
</evidence>
<feature type="transmembrane region" description="Helical" evidence="2">
    <location>
        <begin position="61"/>
        <end position="83"/>
    </location>
</feature>
<keyword evidence="2" id="KW-0812">Transmembrane</keyword>
<dbReference type="Proteomes" id="UP000199416">
    <property type="component" value="Unassembled WGS sequence"/>
</dbReference>
<name>A0A1G6M912_9ACTN</name>
<feature type="compositionally biased region" description="Pro residues" evidence="1">
    <location>
        <begin position="11"/>
        <end position="23"/>
    </location>
</feature>
<dbReference type="OrthoDB" id="5197521at2"/>
<evidence type="ECO:0000313" key="3">
    <source>
        <dbReference type="EMBL" id="SDC52082.1"/>
    </source>
</evidence>
<proteinExistence type="predicted"/>
<evidence type="ECO:0000256" key="1">
    <source>
        <dbReference type="SAM" id="MobiDB-lite"/>
    </source>
</evidence>
<protein>
    <submittedName>
        <fullName evidence="3">Uncharacterized protein</fullName>
    </submittedName>
</protein>
<dbReference type="STRING" id="1190417.SAMN05660690_1742"/>
<gene>
    <name evidence="3" type="ORF">SAMN05660690_1742</name>
</gene>
<organism evidence="3 4">
    <name type="scientific">Geodermatophilus telluris</name>
    <dbReference type="NCBI Taxonomy" id="1190417"/>
    <lineage>
        <taxon>Bacteria</taxon>
        <taxon>Bacillati</taxon>
        <taxon>Actinomycetota</taxon>
        <taxon>Actinomycetes</taxon>
        <taxon>Geodermatophilales</taxon>
        <taxon>Geodermatophilaceae</taxon>
        <taxon>Geodermatophilus</taxon>
    </lineage>
</organism>
<dbReference type="RefSeq" id="WP_091365131.1">
    <property type="nucleotide sequence ID" value="NZ_FMZF01000002.1"/>
</dbReference>
<dbReference type="AlphaFoldDB" id="A0A1G6M912"/>
<feature type="compositionally biased region" description="Low complexity" evidence="1">
    <location>
        <begin position="24"/>
        <end position="40"/>
    </location>
</feature>